<dbReference type="InterPro" id="IPR001190">
    <property type="entry name" value="SRCR"/>
</dbReference>
<feature type="non-terminal residue" evidence="6">
    <location>
        <position position="544"/>
    </location>
</feature>
<comment type="caution">
    <text evidence="6">The sequence shown here is derived from an EMBL/GenBank/DDBJ whole genome shotgun (WGS) entry which is preliminary data.</text>
</comment>
<sequence length="544" mass="56204">MLYAEAEARPALGAAARRALAAAERHGGTVGSGPGGGGGGGGAGGWWGSMTATNGSEDAASAAAAAAVAGAAAAAAGTDLPFEDGGSASQRRRRRRLLGDTRWRVGDASAYPYSAVAYMVYTQPLTAARFQCTATFVTPWDVLTAAHCVWDFDNGTGYRDWRIWPALASNQAANAAAIRSDYVTFYRTENGSGSGVYDLYGGGSSTASNGSTARTDASYGHQRYDVNYYDIALIRVKRPHTSWLGIKYDCGRTSYDKTLACGYPATYPATYWQACSQCYLPTSRCRPMWQMYDYCYSTRGQSGMAITDLEDLRVLGVLSGGPTNGWDWSFWTPIDAFHFSNLVRWMWPAGGTDGALRLSDGPNDWSGRLELCLGGLWGSVCDTDWGWDDARVACRQLGFPGGGEAITGGWFPSAAAGVPVHLTTVACVGNEDALAACAARALSAAASAAAAVAVAGGCGHVYDAGVICVNSEVASPPPASGRTNGSGWQRGAYPCGGGGGGGEEEGALRLVAPPAAAAAAGATVAVSSRDGGAGGESEQAGRLE</sequence>
<dbReference type="GO" id="GO:0004252">
    <property type="term" value="F:serine-type endopeptidase activity"/>
    <property type="evidence" value="ECO:0007669"/>
    <property type="project" value="InterPro"/>
</dbReference>
<dbReference type="PRINTS" id="PR00258">
    <property type="entry name" value="SPERACTRCPTR"/>
</dbReference>
<keyword evidence="3" id="KW-1015">Disulfide bond</keyword>
<feature type="domain" description="SRCR" evidence="5">
    <location>
        <begin position="356"/>
        <end position="469"/>
    </location>
</feature>
<dbReference type="OrthoDB" id="536948at2759"/>
<gene>
    <name evidence="6" type="ORF">TSOC_007615</name>
</gene>
<dbReference type="InterPro" id="IPR036772">
    <property type="entry name" value="SRCR-like_dom_sf"/>
</dbReference>
<dbReference type="PROSITE" id="PS00420">
    <property type="entry name" value="SRCR_1"/>
    <property type="match status" value="1"/>
</dbReference>
<dbReference type="GO" id="GO:0006508">
    <property type="term" value="P:proteolysis"/>
    <property type="evidence" value="ECO:0007669"/>
    <property type="project" value="InterPro"/>
</dbReference>
<reference evidence="6 7" key="1">
    <citation type="journal article" date="2017" name="Mol. Biol. Evol.">
        <title>The 4-celled Tetrabaena socialis nuclear genome reveals the essential components for genetic control of cell number at the origin of multicellularity in the volvocine lineage.</title>
        <authorList>
            <person name="Featherston J."/>
            <person name="Arakaki Y."/>
            <person name="Hanschen E.R."/>
            <person name="Ferris P.J."/>
            <person name="Michod R.E."/>
            <person name="Olson B.J.S.C."/>
            <person name="Nozaki H."/>
            <person name="Durand P.M."/>
        </authorList>
    </citation>
    <scope>NUCLEOTIDE SEQUENCE [LARGE SCALE GENOMIC DNA]</scope>
    <source>
        <strain evidence="6 7">NIES-571</strain>
    </source>
</reference>
<feature type="region of interest" description="Disordered" evidence="4">
    <location>
        <begin position="26"/>
        <end position="50"/>
    </location>
</feature>
<organism evidence="6 7">
    <name type="scientific">Tetrabaena socialis</name>
    <dbReference type="NCBI Taxonomy" id="47790"/>
    <lineage>
        <taxon>Eukaryota</taxon>
        <taxon>Viridiplantae</taxon>
        <taxon>Chlorophyta</taxon>
        <taxon>core chlorophytes</taxon>
        <taxon>Chlorophyceae</taxon>
        <taxon>CS clade</taxon>
        <taxon>Chlamydomonadales</taxon>
        <taxon>Tetrabaenaceae</taxon>
        <taxon>Tetrabaena</taxon>
    </lineage>
</organism>
<evidence type="ECO:0000313" key="6">
    <source>
        <dbReference type="EMBL" id="PNH06085.1"/>
    </source>
</evidence>
<keyword evidence="1" id="KW-0732">Signal</keyword>
<accession>A0A2J8A0Q3</accession>
<dbReference type="Gene3D" id="3.10.250.10">
    <property type="entry name" value="SRCR-like domain"/>
    <property type="match status" value="1"/>
</dbReference>
<dbReference type="SMART" id="SM00202">
    <property type="entry name" value="SR"/>
    <property type="match status" value="1"/>
</dbReference>
<dbReference type="Gene3D" id="2.40.10.10">
    <property type="entry name" value="Trypsin-like serine proteases"/>
    <property type="match status" value="2"/>
</dbReference>
<dbReference type="Proteomes" id="UP000236333">
    <property type="component" value="Unassembled WGS sequence"/>
</dbReference>
<keyword evidence="7" id="KW-1185">Reference proteome</keyword>
<dbReference type="PANTHER" id="PTHR19331">
    <property type="entry name" value="SCAVENGER RECEPTOR DOMAIN-CONTAINING"/>
    <property type="match status" value="1"/>
</dbReference>
<name>A0A2J8A0Q3_9CHLO</name>
<evidence type="ECO:0000256" key="4">
    <source>
        <dbReference type="SAM" id="MobiDB-lite"/>
    </source>
</evidence>
<dbReference type="Pfam" id="PF00530">
    <property type="entry name" value="SRCR"/>
    <property type="match status" value="1"/>
</dbReference>
<dbReference type="InterPro" id="IPR018114">
    <property type="entry name" value="TRYPSIN_HIS"/>
</dbReference>
<protein>
    <submittedName>
        <fullName evidence="6">Neurotrypsin</fullName>
    </submittedName>
</protein>
<evidence type="ECO:0000256" key="3">
    <source>
        <dbReference type="ARBA" id="ARBA00023157"/>
    </source>
</evidence>
<evidence type="ECO:0000313" key="7">
    <source>
        <dbReference type="Proteomes" id="UP000236333"/>
    </source>
</evidence>
<evidence type="ECO:0000256" key="2">
    <source>
        <dbReference type="ARBA" id="ARBA00022737"/>
    </source>
</evidence>
<dbReference type="PROSITE" id="PS50287">
    <property type="entry name" value="SRCR_2"/>
    <property type="match status" value="1"/>
</dbReference>
<dbReference type="InterPro" id="IPR009003">
    <property type="entry name" value="Peptidase_S1_PA"/>
</dbReference>
<evidence type="ECO:0000256" key="1">
    <source>
        <dbReference type="ARBA" id="ARBA00022729"/>
    </source>
</evidence>
<dbReference type="SUPFAM" id="SSF50494">
    <property type="entry name" value="Trypsin-like serine proteases"/>
    <property type="match status" value="1"/>
</dbReference>
<dbReference type="AlphaFoldDB" id="A0A2J8A0Q3"/>
<keyword evidence="2" id="KW-0677">Repeat</keyword>
<dbReference type="InterPro" id="IPR043504">
    <property type="entry name" value="Peptidase_S1_PA_chymotrypsin"/>
</dbReference>
<feature type="compositionally biased region" description="Gly residues" evidence="4">
    <location>
        <begin position="28"/>
        <end position="47"/>
    </location>
</feature>
<dbReference type="PROSITE" id="PS00134">
    <property type="entry name" value="TRYPSIN_HIS"/>
    <property type="match status" value="1"/>
</dbReference>
<dbReference type="EMBL" id="PGGS01000260">
    <property type="protein sequence ID" value="PNH06085.1"/>
    <property type="molecule type" value="Genomic_DNA"/>
</dbReference>
<proteinExistence type="predicted"/>
<dbReference type="GO" id="GO:0016020">
    <property type="term" value="C:membrane"/>
    <property type="evidence" value="ECO:0007669"/>
    <property type="project" value="InterPro"/>
</dbReference>
<evidence type="ECO:0000259" key="5">
    <source>
        <dbReference type="PROSITE" id="PS50287"/>
    </source>
</evidence>
<dbReference type="SUPFAM" id="SSF56487">
    <property type="entry name" value="SRCR-like"/>
    <property type="match status" value="1"/>
</dbReference>